<accession>A0A5R9J6D0</accession>
<evidence type="ECO:0000256" key="1">
    <source>
        <dbReference type="ARBA" id="ARBA00022679"/>
    </source>
</evidence>
<dbReference type="InterPro" id="IPR013653">
    <property type="entry name" value="GCN5-like_dom"/>
</dbReference>
<organism evidence="4 5">
    <name type="scientific">Lichenicoccus roseus</name>
    <dbReference type="NCBI Taxonomy" id="2683649"/>
    <lineage>
        <taxon>Bacteria</taxon>
        <taxon>Pseudomonadati</taxon>
        <taxon>Pseudomonadota</taxon>
        <taxon>Alphaproteobacteria</taxon>
        <taxon>Acetobacterales</taxon>
        <taxon>Acetobacteraceae</taxon>
        <taxon>Lichenicoccus</taxon>
    </lineage>
</organism>
<dbReference type="SUPFAM" id="SSF55729">
    <property type="entry name" value="Acyl-CoA N-acyltransferases (Nat)"/>
    <property type="match status" value="1"/>
</dbReference>
<dbReference type="InterPro" id="IPR050680">
    <property type="entry name" value="YpeA/RimI_acetyltransf"/>
</dbReference>
<comment type="caution">
    <text evidence="4">The sequence shown here is derived from an EMBL/GenBank/DDBJ whole genome shotgun (WGS) entry which is preliminary data.</text>
</comment>
<keyword evidence="2" id="KW-0012">Acyltransferase</keyword>
<dbReference type="OrthoDB" id="9797456at2"/>
<sequence length="225" mass="23974">MDHPLDRPIWSALTTRQAHLAQKAGGVLRYSPAYAPFAASATGTSDSYADLAALLPQGGQIVLQQAEQIAAPPGLIAVRAAATVQMVATRIEGPNAGFDVDVLTAADASEMLALARLTRPGPFAERTNELGRFVGIRQDGRLVAMAGERMKAAAFTEVSGVCTHPDHRGKGYAAGLMRDVARTILSRGETPFLHAFANNVGAIALYEKLGFATRWQPTLMVFKRC</sequence>
<dbReference type="InterPro" id="IPR016181">
    <property type="entry name" value="Acyl_CoA_acyltransferase"/>
</dbReference>
<evidence type="ECO:0000256" key="2">
    <source>
        <dbReference type="ARBA" id="ARBA00023315"/>
    </source>
</evidence>
<dbReference type="AlphaFoldDB" id="A0A5R9J6D0"/>
<name>A0A5R9J6D0_9PROT</name>
<dbReference type="GO" id="GO:0016747">
    <property type="term" value="F:acyltransferase activity, transferring groups other than amino-acyl groups"/>
    <property type="evidence" value="ECO:0007669"/>
    <property type="project" value="InterPro"/>
</dbReference>
<dbReference type="CDD" id="cd04301">
    <property type="entry name" value="NAT_SF"/>
    <property type="match status" value="1"/>
</dbReference>
<evidence type="ECO:0000259" key="3">
    <source>
        <dbReference type="PROSITE" id="PS51186"/>
    </source>
</evidence>
<dbReference type="Pfam" id="PF08445">
    <property type="entry name" value="FR47"/>
    <property type="match status" value="1"/>
</dbReference>
<dbReference type="PANTHER" id="PTHR43420">
    <property type="entry name" value="ACETYLTRANSFERASE"/>
    <property type="match status" value="1"/>
</dbReference>
<keyword evidence="5" id="KW-1185">Reference proteome</keyword>
<reference evidence="4 5" key="1">
    <citation type="submission" date="2019-05" db="EMBL/GenBank/DDBJ databases">
        <authorList>
            <person name="Pankratov T."/>
            <person name="Grouzdev D."/>
        </authorList>
    </citation>
    <scope>NUCLEOTIDE SEQUENCE [LARGE SCALE GENOMIC DNA]</scope>
    <source>
        <strain evidence="4 5">KEBCLARHB70R</strain>
    </source>
</reference>
<proteinExistence type="predicted"/>
<evidence type="ECO:0000313" key="5">
    <source>
        <dbReference type="Proteomes" id="UP000305654"/>
    </source>
</evidence>
<dbReference type="Gene3D" id="3.40.630.30">
    <property type="match status" value="1"/>
</dbReference>
<evidence type="ECO:0000313" key="4">
    <source>
        <dbReference type="EMBL" id="TLU71171.1"/>
    </source>
</evidence>
<dbReference type="EMBL" id="VCDI01000008">
    <property type="protein sequence ID" value="TLU71171.1"/>
    <property type="molecule type" value="Genomic_DNA"/>
</dbReference>
<gene>
    <name evidence="4" type="ORF">FE263_18550</name>
</gene>
<dbReference type="PROSITE" id="PS51186">
    <property type="entry name" value="GNAT"/>
    <property type="match status" value="1"/>
</dbReference>
<dbReference type="RefSeq" id="WP_138327528.1">
    <property type="nucleotide sequence ID" value="NZ_VCDI01000008.1"/>
</dbReference>
<feature type="domain" description="N-acetyltransferase" evidence="3">
    <location>
        <begin position="98"/>
        <end position="225"/>
    </location>
</feature>
<dbReference type="Proteomes" id="UP000305654">
    <property type="component" value="Unassembled WGS sequence"/>
</dbReference>
<dbReference type="InterPro" id="IPR000182">
    <property type="entry name" value="GNAT_dom"/>
</dbReference>
<dbReference type="PANTHER" id="PTHR43420:SF3">
    <property type="entry name" value="N-ACETYLTRANSFERASE DOMAIN-CONTAINING PROTEIN"/>
    <property type="match status" value="1"/>
</dbReference>
<keyword evidence="1 4" id="KW-0808">Transferase</keyword>
<protein>
    <submittedName>
        <fullName evidence="4">GNAT family N-acetyltransferase</fullName>
    </submittedName>
</protein>